<protein>
    <submittedName>
        <fullName evidence="2">Uncharacterized protein</fullName>
    </submittedName>
</protein>
<sequence length="115" mass="12478">MKTIISTVAILLLSIMSVHAQSANVSTISVMGSNQAMNNMQASIQSTGIKSEAITPNDSTIIIACDFGVARRNRVKQLRETSIIKTRSTDTTNINCPVYTFIKCKTEVPATTNQK</sequence>
<dbReference type="AlphaFoldDB" id="A0A1N7M861"/>
<dbReference type="EMBL" id="FTOR01000001">
    <property type="protein sequence ID" value="SIS82161.1"/>
    <property type="molecule type" value="Genomic_DNA"/>
</dbReference>
<evidence type="ECO:0000313" key="3">
    <source>
        <dbReference type="Proteomes" id="UP000186917"/>
    </source>
</evidence>
<evidence type="ECO:0000256" key="1">
    <source>
        <dbReference type="SAM" id="SignalP"/>
    </source>
</evidence>
<feature type="chain" id="PRO_5012116920" evidence="1">
    <location>
        <begin position="21"/>
        <end position="115"/>
    </location>
</feature>
<proteinExistence type="predicted"/>
<keyword evidence="3" id="KW-1185">Reference proteome</keyword>
<dbReference type="RefSeq" id="WP_076376982.1">
    <property type="nucleotide sequence ID" value="NZ_AP017422.1"/>
</dbReference>
<keyword evidence="1" id="KW-0732">Signal</keyword>
<organism evidence="2 3">
    <name type="scientific">Filimonas lacunae</name>
    <dbReference type="NCBI Taxonomy" id="477680"/>
    <lineage>
        <taxon>Bacteria</taxon>
        <taxon>Pseudomonadati</taxon>
        <taxon>Bacteroidota</taxon>
        <taxon>Chitinophagia</taxon>
        <taxon>Chitinophagales</taxon>
        <taxon>Chitinophagaceae</taxon>
        <taxon>Filimonas</taxon>
    </lineage>
</organism>
<dbReference type="Proteomes" id="UP000186917">
    <property type="component" value="Unassembled WGS sequence"/>
</dbReference>
<name>A0A1N7M861_9BACT</name>
<reference evidence="3" key="1">
    <citation type="submission" date="2017-01" db="EMBL/GenBank/DDBJ databases">
        <authorList>
            <person name="Varghese N."/>
            <person name="Submissions S."/>
        </authorList>
    </citation>
    <scope>NUCLEOTIDE SEQUENCE [LARGE SCALE GENOMIC DNA]</scope>
    <source>
        <strain evidence="3">DSM 21054</strain>
    </source>
</reference>
<feature type="signal peptide" evidence="1">
    <location>
        <begin position="1"/>
        <end position="20"/>
    </location>
</feature>
<gene>
    <name evidence="2" type="ORF">SAMN05421788_1011418</name>
</gene>
<accession>A0A1N7M861</accession>
<evidence type="ECO:0000313" key="2">
    <source>
        <dbReference type="EMBL" id="SIS82161.1"/>
    </source>
</evidence>